<dbReference type="VEuPathDB" id="TriTrypDB:Tbg972.9.580"/>
<evidence type="ECO:0000313" key="2">
    <source>
        <dbReference type="EMBL" id="AGH60155.1"/>
    </source>
</evidence>
<accession>M4TB29</accession>
<reference evidence="2" key="1">
    <citation type="submission" date="2013-02" db="EMBL/GenBank/DDBJ databases">
        <authorList>
            <person name="Cross G.A.M."/>
            <person name="Kim H.-S."/>
            <person name="Wickstead B."/>
        </authorList>
    </citation>
    <scope>NUCLEOTIDE SEQUENCE</scope>
    <source>
        <strain evidence="2">Lister 427</strain>
    </source>
</reference>
<reference evidence="2" key="2">
    <citation type="journal article" date="2014" name="Mol. Biochem. Parasitol.">
        <title>Capturing the variant surface glycoprotein repertoire (the VSGnome) of Trypanosoma brucei Lister 427.</title>
        <authorList>
            <person name="Cross G.A."/>
            <person name="Kim H.S."/>
            <person name="Wickstead B."/>
        </authorList>
    </citation>
    <scope>NUCLEOTIDE SEQUENCE</scope>
    <source>
        <strain evidence="2">Lister 427</strain>
    </source>
</reference>
<organism evidence="2">
    <name type="scientific">Trypanosoma brucei</name>
    <dbReference type="NCBI Taxonomy" id="5691"/>
    <lineage>
        <taxon>Eukaryota</taxon>
        <taxon>Discoba</taxon>
        <taxon>Euglenozoa</taxon>
        <taxon>Kinetoplastea</taxon>
        <taxon>Metakinetoplastina</taxon>
        <taxon>Trypanosomatida</taxon>
        <taxon>Trypanosomatidae</taxon>
        <taxon>Trypanosoma</taxon>
    </lineage>
</organism>
<name>M4TB29_9TRYP</name>
<dbReference type="SUPFAM" id="SSF58087">
    <property type="entry name" value="Variant surface glycoprotein (N-terminal domain)"/>
    <property type="match status" value="1"/>
</dbReference>
<protein>
    <submittedName>
        <fullName evidence="2">Variant surface glycoprotein 1217</fullName>
    </submittedName>
</protein>
<evidence type="ECO:0000256" key="1">
    <source>
        <dbReference type="SAM" id="MobiDB-lite"/>
    </source>
</evidence>
<feature type="compositionally biased region" description="Basic and acidic residues" evidence="1">
    <location>
        <begin position="426"/>
        <end position="449"/>
    </location>
</feature>
<dbReference type="VEuPathDB" id="TriTrypDB:Tb09.v4.0192"/>
<dbReference type="VEuPathDB" id="TriTrypDB:Tb427_000457700"/>
<feature type="region of interest" description="Disordered" evidence="1">
    <location>
        <begin position="414"/>
        <end position="456"/>
    </location>
</feature>
<sequence>MTRLQRNVAIETFLILQTISTATKAAVLTESNKLTKPCDEAAYTSDLATKFEGKAAAINEKLTELGRTELKWRLAAALEPNPTKKAAKEALALVAKKRAALAASTAQEPQEKLQRASQILRYRAAAVLTAKALTDTTDNTQTASQATSGASGQLGGGAECRISVVVKRAAHGCNLKQINGQEIAQETSTIDRSSAIKLLPDKFFEIPEITVTAFAKGGSAGTHGTINANSGNVCTDNGSNARGDTHALAAKAAFVRRSAEAYDQVELTAGAGKAVTCAELPKTDDARVPTRAEVAAAICTGLTTTIPTAEDLNPTTGTEVSELPEMATIGRELLITPEEIKAMPKAQVTEKVKERIKSIYGSGATDFKTNYLSALTIKQNYNLGDQSESASIEDIAQKPNAEEILAHFMGLDYRRPQVKNENQGSSDKDSGEEVTEKKSDKGENKKNVDNKAATAN</sequence>
<dbReference type="AlphaFoldDB" id="M4TB29"/>
<proteinExistence type="predicted"/>
<dbReference type="EMBL" id="KC612724">
    <property type="protein sequence ID" value="AGH60155.1"/>
    <property type="molecule type" value="Genomic_DNA"/>
</dbReference>